<protein>
    <submittedName>
        <fullName evidence="3">DUF3017 domain-containing protein</fullName>
    </submittedName>
</protein>
<organism evidence="3 4">
    <name type="scientific">Bifidobacterium xylocopae</name>
    <dbReference type="NCBI Taxonomy" id="2493119"/>
    <lineage>
        <taxon>Bacteria</taxon>
        <taxon>Bacillati</taxon>
        <taxon>Actinomycetota</taxon>
        <taxon>Actinomycetes</taxon>
        <taxon>Bifidobacteriales</taxon>
        <taxon>Bifidobacteriaceae</taxon>
        <taxon>Bifidobacterium</taxon>
    </lineage>
</organism>
<evidence type="ECO:0000256" key="2">
    <source>
        <dbReference type="SAM" id="Phobius"/>
    </source>
</evidence>
<gene>
    <name evidence="3" type="ORF">CRD59_04440</name>
</gene>
<dbReference type="Proteomes" id="UP000252345">
    <property type="component" value="Unassembled WGS sequence"/>
</dbReference>
<sequence>MNLVARHKHEPGRSSAESVRRPPTGRTDQAPRVSEAGEGKPQAEWAVGLLVICSALLAATGHTLAGTCLMALTSLVLGLLRLFLRERSPWKVRSVGFDVFICIGLGLGLMITYLSVLLLF</sequence>
<dbReference type="EMBL" id="PDCH01000007">
    <property type="protein sequence ID" value="RBP99280.1"/>
    <property type="molecule type" value="Genomic_DNA"/>
</dbReference>
<dbReference type="InterPro" id="IPR021385">
    <property type="entry name" value="DUF3017"/>
</dbReference>
<accession>A0A366KC28</accession>
<feature type="region of interest" description="Disordered" evidence="1">
    <location>
        <begin position="1"/>
        <end position="40"/>
    </location>
</feature>
<keyword evidence="2" id="KW-0472">Membrane</keyword>
<feature type="transmembrane region" description="Helical" evidence="2">
    <location>
        <begin position="96"/>
        <end position="119"/>
    </location>
</feature>
<proteinExistence type="predicted"/>
<keyword evidence="2" id="KW-0812">Transmembrane</keyword>
<evidence type="ECO:0000256" key="1">
    <source>
        <dbReference type="SAM" id="MobiDB-lite"/>
    </source>
</evidence>
<keyword evidence="2" id="KW-1133">Transmembrane helix</keyword>
<reference evidence="3 4" key="1">
    <citation type="submission" date="2017-10" db="EMBL/GenBank/DDBJ databases">
        <title>Bifidobacterium xylocopum sp. nov. and Bifidobacterium aemilianum sp. nov., from the carpenter bee (Xylocopa violacea) digestive tract.</title>
        <authorList>
            <person name="Alberoni D."/>
            <person name="Baffoni L."/>
            <person name="Di Gioia D."/>
            <person name="Gaggia F."/>
            <person name="Biavati B."/>
        </authorList>
    </citation>
    <scope>NUCLEOTIDE SEQUENCE [LARGE SCALE GENOMIC DNA]</scope>
    <source>
        <strain evidence="3 4">XV2</strain>
    </source>
</reference>
<keyword evidence="4" id="KW-1185">Reference proteome</keyword>
<evidence type="ECO:0000313" key="3">
    <source>
        <dbReference type="EMBL" id="RBP99280.1"/>
    </source>
</evidence>
<dbReference type="OrthoDB" id="3239627at2"/>
<dbReference type="Pfam" id="PF11222">
    <property type="entry name" value="DUF3017"/>
    <property type="match status" value="1"/>
</dbReference>
<feature type="transmembrane region" description="Helical" evidence="2">
    <location>
        <begin position="64"/>
        <end position="84"/>
    </location>
</feature>
<dbReference type="AlphaFoldDB" id="A0A366KC28"/>
<name>A0A366KC28_9BIFI</name>
<feature type="compositionally biased region" description="Basic residues" evidence="1">
    <location>
        <begin position="1"/>
        <end position="10"/>
    </location>
</feature>
<dbReference type="RefSeq" id="WP_113853490.1">
    <property type="nucleotide sequence ID" value="NZ_PDCH01000007.1"/>
</dbReference>
<comment type="caution">
    <text evidence="3">The sequence shown here is derived from an EMBL/GenBank/DDBJ whole genome shotgun (WGS) entry which is preliminary data.</text>
</comment>
<evidence type="ECO:0000313" key="4">
    <source>
        <dbReference type="Proteomes" id="UP000252345"/>
    </source>
</evidence>